<dbReference type="GO" id="GO:0016279">
    <property type="term" value="F:protein-lysine N-methyltransferase activity"/>
    <property type="evidence" value="ECO:0007669"/>
    <property type="project" value="InterPro"/>
</dbReference>
<dbReference type="SUPFAM" id="SSF53335">
    <property type="entry name" value="S-adenosyl-L-methionine-dependent methyltransferases"/>
    <property type="match status" value="1"/>
</dbReference>
<dbReference type="InterPro" id="IPR026170">
    <property type="entry name" value="FAM173A/B"/>
</dbReference>
<reference evidence="5" key="1">
    <citation type="submission" date="2023-08" db="EMBL/GenBank/DDBJ databases">
        <authorList>
            <person name="Audoor S."/>
            <person name="Bilcke G."/>
        </authorList>
    </citation>
    <scope>NUCLEOTIDE SEQUENCE</scope>
</reference>
<evidence type="ECO:0000256" key="2">
    <source>
        <dbReference type="ARBA" id="ARBA00022603"/>
    </source>
</evidence>
<dbReference type="GO" id="GO:0005739">
    <property type="term" value="C:mitochondrion"/>
    <property type="evidence" value="ECO:0007669"/>
    <property type="project" value="TreeGrafter"/>
</dbReference>
<dbReference type="InterPro" id="IPR029063">
    <property type="entry name" value="SAM-dependent_MTases_sf"/>
</dbReference>
<evidence type="ECO:0000256" key="4">
    <source>
        <dbReference type="ARBA" id="ARBA00022691"/>
    </source>
</evidence>
<evidence type="ECO:0000313" key="6">
    <source>
        <dbReference type="Proteomes" id="UP001295423"/>
    </source>
</evidence>
<keyword evidence="2" id="KW-0489">Methyltransferase</keyword>
<evidence type="ECO:0000256" key="3">
    <source>
        <dbReference type="ARBA" id="ARBA00022679"/>
    </source>
</evidence>
<accession>A0AAD2CBN3</accession>
<evidence type="ECO:0000313" key="5">
    <source>
        <dbReference type="EMBL" id="CAJ1897228.1"/>
    </source>
</evidence>
<comment type="similarity">
    <text evidence="1">Belongs to the ANT/ATPSC lysine N-methyltransferase family.</text>
</comment>
<dbReference type="EMBL" id="CAKOGP040000001">
    <property type="protein sequence ID" value="CAJ1897228.1"/>
    <property type="molecule type" value="Genomic_DNA"/>
</dbReference>
<dbReference type="PANTHER" id="PTHR13610">
    <property type="entry name" value="METHYLTRANSFERASE DOMAIN-CONTAINING PROTEIN"/>
    <property type="match status" value="1"/>
</dbReference>
<dbReference type="CDD" id="cd02440">
    <property type="entry name" value="AdoMet_MTases"/>
    <property type="match status" value="1"/>
</dbReference>
<name>A0AAD2CBN3_9STRA</name>
<evidence type="ECO:0000256" key="1">
    <source>
        <dbReference type="ARBA" id="ARBA00010633"/>
    </source>
</evidence>
<proteinExistence type="inferred from homology"/>
<sequence>MLAPRKKLWSTPIGAVDHAIEWTQAGLKSNDCICDIGCGDGRIILRWAELYSESSKIDESSAKSEISASKNVSFLGIDVDPGRIEQCQSELKRCRSEGSIADSIQVNFVCANALDNTPGLLRQANIFFLYLIPRGLKLIHPILKKHKADAQLPELQVITFMNKIPGEKPEDRALVTVDHQPGAEWPLYYYKLQGNEQSGEFLIGGTKSLQGIKDGG</sequence>
<dbReference type="PANTHER" id="PTHR13610:SF11">
    <property type="entry name" value="METHYLTRANSFERASE DOMAIN-CONTAINING PROTEIN"/>
    <property type="match status" value="1"/>
</dbReference>
<organism evidence="5 6">
    <name type="scientific">Cylindrotheca closterium</name>
    <dbReference type="NCBI Taxonomy" id="2856"/>
    <lineage>
        <taxon>Eukaryota</taxon>
        <taxon>Sar</taxon>
        <taxon>Stramenopiles</taxon>
        <taxon>Ochrophyta</taxon>
        <taxon>Bacillariophyta</taxon>
        <taxon>Bacillariophyceae</taxon>
        <taxon>Bacillariophycidae</taxon>
        <taxon>Bacillariales</taxon>
        <taxon>Bacillariaceae</taxon>
        <taxon>Cylindrotheca</taxon>
    </lineage>
</organism>
<keyword evidence="6" id="KW-1185">Reference proteome</keyword>
<dbReference type="GO" id="GO:0032259">
    <property type="term" value="P:methylation"/>
    <property type="evidence" value="ECO:0007669"/>
    <property type="project" value="UniProtKB-KW"/>
</dbReference>
<dbReference type="Proteomes" id="UP001295423">
    <property type="component" value="Unassembled WGS sequence"/>
</dbReference>
<keyword evidence="3" id="KW-0808">Transferase</keyword>
<evidence type="ECO:0008006" key="7">
    <source>
        <dbReference type="Google" id="ProtNLM"/>
    </source>
</evidence>
<dbReference type="GO" id="GO:1905706">
    <property type="term" value="P:regulation of mitochondrial ATP synthesis coupled proton transport"/>
    <property type="evidence" value="ECO:0007669"/>
    <property type="project" value="TreeGrafter"/>
</dbReference>
<gene>
    <name evidence="5" type="ORF">CYCCA115_LOCUS219</name>
</gene>
<comment type="caution">
    <text evidence="5">The sequence shown here is derived from an EMBL/GenBank/DDBJ whole genome shotgun (WGS) entry which is preliminary data.</text>
</comment>
<dbReference type="Gene3D" id="3.40.50.150">
    <property type="entry name" value="Vaccinia Virus protein VP39"/>
    <property type="match status" value="1"/>
</dbReference>
<dbReference type="AlphaFoldDB" id="A0AAD2CBN3"/>
<keyword evidence="4" id="KW-0949">S-adenosyl-L-methionine</keyword>
<protein>
    <recommendedName>
        <fullName evidence="7">Methyltransferase domain-containing protein</fullName>
    </recommendedName>
</protein>